<evidence type="ECO:0000313" key="1">
    <source>
        <dbReference type="EMBL" id="ORE01978.1"/>
    </source>
</evidence>
<dbReference type="VEuPathDB" id="FungiDB:BCV72DRAFT_216260"/>
<name>A0A1X0QQF7_RHIZD</name>
<dbReference type="InterPro" id="IPR029058">
    <property type="entry name" value="AB_hydrolase_fold"/>
</dbReference>
<organism evidence="1">
    <name type="scientific">Rhizopus microsporus var. microsporus</name>
    <dbReference type="NCBI Taxonomy" id="86635"/>
    <lineage>
        <taxon>Eukaryota</taxon>
        <taxon>Fungi</taxon>
        <taxon>Fungi incertae sedis</taxon>
        <taxon>Mucoromycota</taxon>
        <taxon>Mucoromycotina</taxon>
        <taxon>Mucoromycetes</taxon>
        <taxon>Mucorales</taxon>
        <taxon>Mucorineae</taxon>
        <taxon>Rhizopodaceae</taxon>
        <taxon>Rhizopus</taxon>
    </lineage>
</organism>
<gene>
    <name evidence="1" type="ORF">BCV72DRAFT_216260</name>
</gene>
<accession>A0A1X0QQF7</accession>
<dbReference type="EMBL" id="KV922083">
    <property type="protein sequence ID" value="ORE01978.1"/>
    <property type="molecule type" value="Genomic_DNA"/>
</dbReference>
<dbReference type="OrthoDB" id="2279968at2759"/>
<protein>
    <submittedName>
        <fullName evidence="1">Uncharacterized protein</fullName>
    </submittedName>
</protein>
<proteinExistence type="predicted"/>
<reference evidence="1" key="1">
    <citation type="journal article" date="2016" name="Proc. Natl. Acad. Sci. U.S.A.">
        <title>Lipid metabolic changes in an early divergent fungus govern the establishment of a mutualistic symbiosis with endobacteria.</title>
        <authorList>
            <person name="Lastovetsky O.A."/>
            <person name="Gaspar M.L."/>
            <person name="Mondo S.J."/>
            <person name="LaButti K.M."/>
            <person name="Sandor L."/>
            <person name="Grigoriev I.V."/>
            <person name="Henry S.A."/>
            <person name="Pawlowska T.E."/>
        </authorList>
    </citation>
    <scope>NUCLEOTIDE SEQUENCE [LARGE SCALE GENOMIC DNA]</scope>
    <source>
        <strain evidence="1">ATCC 52814</strain>
    </source>
</reference>
<dbReference type="SUPFAM" id="SSF53474">
    <property type="entry name" value="alpha/beta-Hydrolases"/>
    <property type="match status" value="1"/>
</dbReference>
<dbReference type="AlphaFoldDB" id="A0A1X0QQF7"/>
<dbReference type="Proteomes" id="UP000242414">
    <property type="component" value="Unassembled WGS sequence"/>
</dbReference>
<sequence>MIERKHRSSSSSLNIFRGVKSLLSRREGSLSRQPSSLNNKSHELYAREGVAVTLTTDFVRNDHGPVSLLQANSISFLPSRSVVFSFDTKAYVHYEPRKTQVILGTSPDAKHSKLLKLTVQQFAWLIQYLNEEQLVHDSVAKLLSSSSHDLLFNLQPPMLGVLGTSPSRSLGKKLIRFVRRKKNVSHNLLHRQCIFTLPKALLMQAANYIPKTKPLPPSPNTLPDSMHLLYDIPHQIISASYLKRLKRYCHYVSFCSHELLMSHPNNAKLMSPSPPDSIISSNNQCDLIPIRCADCRLFSSLIITQPSSYEQQTVMFPISYINYINNKPTESQIVMSSAVAPERKKAFDTLTRHQRPQAFSAFQYIPPERNVSTSDISSIEEESIEEDLEDDDCSPQKYGYVAVDNEAEEILVVFPGMAVSQYMFENASFVPAPWIEPDTPSADKMERQLYEDAQEDPSPWVLECALTAWRRCEMKVVTLLMRLCATMPSRYKVVIIGHSLGGDSFDARCQCHSYYRPYGPNGPSTSTNVWTIACW</sequence>
<dbReference type="Gene3D" id="3.40.50.1820">
    <property type="entry name" value="alpha/beta hydrolase"/>
    <property type="match status" value="1"/>
</dbReference>